<dbReference type="SUPFAM" id="SSF56436">
    <property type="entry name" value="C-type lectin-like"/>
    <property type="match status" value="1"/>
</dbReference>
<dbReference type="GO" id="GO:0120147">
    <property type="term" value="F:formylglycine-generating oxidase activity"/>
    <property type="evidence" value="ECO:0007669"/>
    <property type="project" value="TreeGrafter"/>
</dbReference>
<comment type="pathway">
    <text evidence="3">Amino-acid biosynthesis; ergothioneine biosynthesis.</text>
</comment>
<protein>
    <submittedName>
        <fullName evidence="7">Glutamate synthase [NADPH] large chain (EC)</fullName>
        <ecNumber evidence="7">1.4.1.13</ecNumber>
    </submittedName>
</protein>
<keyword evidence="1 7" id="KW-0560">Oxidoreductase</keyword>
<dbReference type="InterPro" id="IPR042095">
    <property type="entry name" value="SUMF_sf"/>
</dbReference>
<evidence type="ECO:0000256" key="3">
    <source>
        <dbReference type="ARBA" id="ARBA00037882"/>
    </source>
</evidence>
<dbReference type="InterPro" id="IPR027577">
    <property type="entry name" value="OvoA_Nterm"/>
</dbReference>
<keyword evidence="4" id="KW-1133">Transmembrane helix</keyword>
<dbReference type="EC" id="1.4.1.13" evidence="7"/>
<organism evidence="7">
    <name type="scientific">uncultured Campylobacterales bacterium</name>
    <dbReference type="NCBI Taxonomy" id="352960"/>
    <lineage>
        <taxon>Bacteria</taxon>
        <taxon>Pseudomonadati</taxon>
        <taxon>Campylobacterota</taxon>
        <taxon>Epsilonproteobacteria</taxon>
        <taxon>Campylobacterales</taxon>
        <taxon>environmental samples</taxon>
    </lineage>
</organism>
<evidence type="ECO:0000256" key="2">
    <source>
        <dbReference type="ARBA" id="ARBA00023004"/>
    </source>
</evidence>
<dbReference type="NCBIfam" id="TIGR04344">
    <property type="entry name" value="ovoA_Nterm"/>
    <property type="match status" value="1"/>
</dbReference>
<dbReference type="EMBL" id="CACVAW010000009">
    <property type="protein sequence ID" value="CAA6802386.1"/>
    <property type="molecule type" value="Genomic_DNA"/>
</dbReference>
<dbReference type="InterPro" id="IPR016187">
    <property type="entry name" value="CTDL_fold"/>
</dbReference>
<evidence type="ECO:0000256" key="1">
    <source>
        <dbReference type="ARBA" id="ARBA00023002"/>
    </source>
</evidence>
<evidence type="ECO:0000313" key="7">
    <source>
        <dbReference type="EMBL" id="CAA6802386.1"/>
    </source>
</evidence>
<name>A0A6S6S824_9BACT</name>
<gene>
    <name evidence="7" type="ORF">HELGO_WM11593</name>
</gene>
<keyword evidence="4" id="KW-0472">Membrane</keyword>
<keyword evidence="2" id="KW-0408">Iron</keyword>
<keyword evidence="4" id="KW-0812">Transmembrane</keyword>
<accession>A0A6S6S824</accession>
<dbReference type="Pfam" id="PF03781">
    <property type="entry name" value="FGE-sulfatase"/>
    <property type="match status" value="1"/>
</dbReference>
<reference evidence="7" key="1">
    <citation type="submission" date="2020-01" db="EMBL/GenBank/DDBJ databases">
        <authorList>
            <person name="Meier V. D."/>
            <person name="Meier V D."/>
        </authorList>
    </citation>
    <scope>NUCLEOTIDE SEQUENCE</scope>
    <source>
        <strain evidence="7">HLG_WM_MAG_12</strain>
    </source>
</reference>
<evidence type="ECO:0000259" key="6">
    <source>
        <dbReference type="Pfam" id="PF12867"/>
    </source>
</evidence>
<dbReference type="Gene3D" id="3.90.1580.10">
    <property type="entry name" value="paralog of FGE (formylglycine-generating enzyme)"/>
    <property type="match status" value="1"/>
</dbReference>
<feature type="domain" description="DinB-like" evidence="6">
    <location>
        <begin position="28"/>
        <end position="163"/>
    </location>
</feature>
<proteinExistence type="predicted"/>
<dbReference type="PANTHER" id="PTHR23150">
    <property type="entry name" value="SULFATASE MODIFYING FACTOR 1, 2"/>
    <property type="match status" value="1"/>
</dbReference>
<dbReference type="PANTHER" id="PTHR23150:SF26">
    <property type="entry name" value="GENERIC METHYLTRANSFERASE"/>
    <property type="match status" value="1"/>
</dbReference>
<dbReference type="InterPro" id="IPR051043">
    <property type="entry name" value="Sulfatase_Mod_Factor_Kinase"/>
</dbReference>
<feature type="transmembrane region" description="Helical" evidence="4">
    <location>
        <begin position="60"/>
        <end position="80"/>
    </location>
</feature>
<dbReference type="InterPro" id="IPR024775">
    <property type="entry name" value="DinB-like"/>
</dbReference>
<evidence type="ECO:0000259" key="5">
    <source>
        <dbReference type="Pfam" id="PF03781"/>
    </source>
</evidence>
<dbReference type="Pfam" id="PF12867">
    <property type="entry name" value="DinB_2"/>
    <property type="match status" value="1"/>
</dbReference>
<sequence>MLSKQRLKSVLLSGNSQEEKRAEIKKNFLQTYELYEKLFECIKNDKAYFKKSNRLRHPLIFYYAHTAVFFVNKLMLLGVLKKPLNQHIEATCAIGVDEMSWDDLDEKNYNWPSISDVKKYRDDVKNIVLELIETLPLSLPISWNSEFWIILMGIEHEKIHFETSSVLIRELPIADVQTHKDFTICKQDSISPKNEMITIEKSKITLGKEKDSTLYGWDNEYGVHEVDIDEFQASKFLVSNKEFLEFVEAKGYENINYWSDEGWKWREFTSAVHPVFWQKNNVNSEYQLRTMLELVPMMWSWPADVNCHEAEAFCKYKSEQTNQNI</sequence>
<feature type="non-terminal residue" evidence="7">
    <location>
        <position position="325"/>
    </location>
</feature>
<dbReference type="GO" id="GO:0004355">
    <property type="term" value="F:glutamate synthase (NADPH) activity"/>
    <property type="evidence" value="ECO:0007669"/>
    <property type="project" value="UniProtKB-EC"/>
</dbReference>
<evidence type="ECO:0000256" key="4">
    <source>
        <dbReference type="SAM" id="Phobius"/>
    </source>
</evidence>
<dbReference type="AlphaFoldDB" id="A0A6S6S824"/>
<dbReference type="InterPro" id="IPR005532">
    <property type="entry name" value="SUMF_dom"/>
</dbReference>
<feature type="domain" description="Sulfatase-modifying factor enzyme-like" evidence="5">
    <location>
        <begin position="194"/>
        <end position="317"/>
    </location>
</feature>